<protein>
    <recommendedName>
        <fullName evidence="4">Amino acid ABC transporter substrate-binding protein</fullName>
    </recommendedName>
</protein>
<reference evidence="2" key="1">
    <citation type="submission" date="2020-09" db="EMBL/GenBank/DDBJ databases">
        <title>A novel bacterium of genus Neiella, isolated from South China Sea.</title>
        <authorList>
            <person name="Huang H."/>
            <person name="Mo K."/>
            <person name="Hu Y."/>
        </authorList>
    </citation>
    <scope>NUCLEOTIDE SEQUENCE</scope>
    <source>
        <strain evidence="2">HB171785</strain>
    </source>
</reference>
<dbReference type="Gene3D" id="3.40.190.10">
    <property type="entry name" value="Periplasmic binding protein-like II"/>
    <property type="match status" value="2"/>
</dbReference>
<evidence type="ECO:0000313" key="2">
    <source>
        <dbReference type="EMBL" id="MBD1390071.1"/>
    </source>
</evidence>
<dbReference type="EMBL" id="JACXAF010000014">
    <property type="protein sequence ID" value="MBD1390071.1"/>
    <property type="molecule type" value="Genomic_DNA"/>
</dbReference>
<gene>
    <name evidence="2" type="ORF">IC617_11580</name>
</gene>
<dbReference type="RefSeq" id="WP_191145148.1">
    <property type="nucleotide sequence ID" value="NZ_JACXAF010000014.1"/>
</dbReference>
<organism evidence="2 3">
    <name type="scientific">Neiella litorisoli</name>
    <dbReference type="NCBI Taxonomy" id="2771431"/>
    <lineage>
        <taxon>Bacteria</taxon>
        <taxon>Pseudomonadati</taxon>
        <taxon>Pseudomonadota</taxon>
        <taxon>Gammaproteobacteria</taxon>
        <taxon>Alteromonadales</taxon>
        <taxon>Echinimonadaceae</taxon>
        <taxon>Neiella</taxon>
    </lineage>
</organism>
<comment type="caution">
    <text evidence="2">The sequence shown here is derived from an EMBL/GenBank/DDBJ whole genome shotgun (WGS) entry which is preliminary data.</text>
</comment>
<evidence type="ECO:0000256" key="1">
    <source>
        <dbReference type="SAM" id="SignalP"/>
    </source>
</evidence>
<dbReference type="SUPFAM" id="SSF53850">
    <property type="entry name" value="Periplasmic binding protein-like II"/>
    <property type="match status" value="1"/>
</dbReference>
<dbReference type="Proteomes" id="UP000638014">
    <property type="component" value="Unassembled WGS sequence"/>
</dbReference>
<keyword evidence="3" id="KW-1185">Reference proteome</keyword>
<sequence length="302" mass="34912">MFYDYQAWLRASLAAVLLVSTSVVGEPAQVPQKVIFSDARASDDPRVTYKLEVLTQALEVTQAQYGPYELVINNGRMTNKRVIQRLEKGGAENVYFGVTSHELEQRLLPIRIPTRMGVLNYRLLLIHKDNAHRFADIRTVEQLKALTVGLGSQWGTRQVLESQGFSVTPSNTYDGLFKMLETKRYDYAPRGPNEIYLELEHFREQMPNVIVEPTLALFIAAPFYLFVSPHNPELAERLQVGLEHMVKSGWLRQHFYQHYQANIERAAIDKRYVIYIDNPLLPEQTPLERSELWYWPHPPRGN</sequence>
<dbReference type="AlphaFoldDB" id="A0A8J6QKP9"/>
<feature type="chain" id="PRO_5035230898" description="Amino acid ABC transporter substrate-binding protein" evidence="1">
    <location>
        <begin position="26"/>
        <end position="302"/>
    </location>
</feature>
<evidence type="ECO:0008006" key="4">
    <source>
        <dbReference type="Google" id="ProtNLM"/>
    </source>
</evidence>
<feature type="signal peptide" evidence="1">
    <location>
        <begin position="1"/>
        <end position="25"/>
    </location>
</feature>
<proteinExistence type="predicted"/>
<evidence type="ECO:0000313" key="3">
    <source>
        <dbReference type="Proteomes" id="UP000638014"/>
    </source>
</evidence>
<keyword evidence="1" id="KW-0732">Signal</keyword>
<accession>A0A8J6QKP9</accession>
<name>A0A8J6QKP9_9GAMM</name>